<protein>
    <submittedName>
        <fullName evidence="1">Uncharacterized protein</fullName>
    </submittedName>
</protein>
<evidence type="ECO:0000313" key="2">
    <source>
        <dbReference type="Proteomes" id="UP000004849"/>
    </source>
</evidence>
<evidence type="ECO:0000313" key="1">
    <source>
        <dbReference type="EMBL" id="EEB23125.1"/>
    </source>
</evidence>
<accession>B6W4B0</accession>
<gene>
    <name evidence="1" type="ORF">BACDOR_04407</name>
</gene>
<reference evidence="1 2" key="1">
    <citation type="submission" date="2008-10" db="EMBL/GenBank/DDBJ databases">
        <title>Draft genome sequence of Bacteroides dorei (DSM 17855).</title>
        <authorList>
            <person name="Sudarsanam P."/>
            <person name="Ley R."/>
            <person name="Guruge J."/>
            <person name="Turnbaugh P.J."/>
            <person name="Mahowald M."/>
            <person name="Liep D."/>
            <person name="Gordon J."/>
        </authorList>
    </citation>
    <scope>NUCLEOTIDE SEQUENCE [LARGE SCALE GENOMIC DNA]</scope>
    <source>
        <strain evidence="1 2">DSM 17855</strain>
    </source>
</reference>
<sequence length="113" mass="13036">MKTMEGQKEYVCFCLGAIHLFLSQTFYRFDESFGTWSEIIYQCGIAIGKVFVVSTVPFVKQVAECAAMFQTQYFRAHKVIGQHYFYSIVGACLDSLSYLTNRWLHKSRYNKGG</sequence>
<dbReference type="EMBL" id="ABWZ01000079">
    <property type="protein sequence ID" value="EEB23125.1"/>
    <property type="molecule type" value="Genomic_DNA"/>
</dbReference>
<organism evidence="1 2">
    <name type="scientific">Phocaeicola dorei DSM 17855</name>
    <dbReference type="NCBI Taxonomy" id="483217"/>
    <lineage>
        <taxon>Bacteria</taxon>
        <taxon>Pseudomonadati</taxon>
        <taxon>Bacteroidota</taxon>
        <taxon>Bacteroidia</taxon>
        <taxon>Bacteroidales</taxon>
        <taxon>Bacteroidaceae</taxon>
        <taxon>Phocaeicola</taxon>
    </lineage>
</organism>
<dbReference type="HOGENOM" id="CLU_2128438_0_0_10"/>
<proteinExistence type="predicted"/>
<reference evidence="1 2" key="2">
    <citation type="submission" date="2008-10" db="EMBL/GenBank/DDBJ databases">
        <authorList>
            <person name="Fulton L."/>
            <person name="Clifton S."/>
            <person name="Fulton B."/>
            <person name="Xu J."/>
            <person name="Minx P."/>
            <person name="Pepin K.H."/>
            <person name="Johnson M."/>
            <person name="Thiruvilangam P."/>
            <person name="Bhonagiri V."/>
            <person name="Nash W.E."/>
            <person name="Mardis E.R."/>
            <person name="Wilson R.K."/>
        </authorList>
    </citation>
    <scope>NUCLEOTIDE SEQUENCE [LARGE SCALE GENOMIC DNA]</scope>
    <source>
        <strain evidence="1 2">DSM 17855</strain>
    </source>
</reference>
<dbReference type="AlphaFoldDB" id="B6W4B0"/>
<dbReference type="Proteomes" id="UP000004849">
    <property type="component" value="Unassembled WGS sequence"/>
</dbReference>
<name>B6W4B0_9BACT</name>